<feature type="compositionally biased region" description="Basic and acidic residues" evidence="1">
    <location>
        <begin position="1"/>
        <end position="24"/>
    </location>
</feature>
<evidence type="ECO:0000256" key="1">
    <source>
        <dbReference type="SAM" id="MobiDB-lite"/>
    </source>
</evidence>
<dbReference type="EMBL" id="DS995719">
    <property type="protein sequence ID" value="EGE01493.1"/>
    <property type="molecule type" value="Genomic_DNA"/>
</dbReference>
<dbReference type="VEuPathDB" id="FungiDB:TEQG_08576"/>
<organism evidence="2 3">
    <name type="scientific">Trichophyton equinum (strain ATCC MYA-4606 / CBS 127.97)</name>
    <name type="common">Horse ringworm fungus</name>
    <dbReference type="NCBI Taxonomy" id="559882"/>
    <lineage>
        <taxon>Eukaryota</taxon>
        <taxon>Fungi</taxon>
        <taxon>Dikarya</taxon>
        <taxon>Ascomycota</taxon>
        <taxon>Pezizomycotina</taxon>
        <taxon>Eurotiomycetes</taxon>
        <taxon>Eurotiomycetidae</taxon>
        <taxon>Onygenales</taxon>
        <taxon>Arthrodermataceae</taxon>
        <taxon>Trichophyton</taxon>
    </lineage>
</organism>
<protein>
    <submittedName>
        <fullName evidence="2">Uncharacterized protein</fullName>
    </submittedName>
</protein>
<reference evidence="3" key="1">
    <citation type="journal article" date="2012" name="MBio">
        <title>Comparative genome analysis of Trichophyton rubrum and related dermatophytes reveals candidate genes involved in infection.</title>
        <authorList>
            <person name="Martinez D.A."/>
            <person name="Oliver B.G."/>
            <person name="Graeser Y."/>
            <person name="Goldberg J.M."/>
            <person name="Li W."/>
            <person name="Martinez-Rossi N.M."/>
            <person name="Monod M."/>
            <person name="Shelest E."/>
            <person name="Barton R.C."/>
            <person name="Birch E."/>
            <person name="Brakhage A.A."/>
            <person name="Chen Z."/>
            <person name="Gurr S.J."/>
            <person name="Heiman D."/>
            <person name="Heitman J."/>
            <person name="Kosti I."/>
            <person name="Rossi A."/>
            <person name="Saif S."/>
            <person name="Samalova M."/>
            <person name="Saunders C.W."/>
            <person name="Shea T."/>
            <person name="Summerbell R.C."/>
            <person name="Xu J."/>
            <person name="Young S."/>
            <person name="Zeng Q."/>
            <person name="Birren B.W."/>
            <person name="Cuomo C.A."/>
            <person name="White T.C."/>
        </authorList>
    </citation>
    <scope>NUCLEOTIDE SEQUENCE [LARGE SCALE GENOMIC DNA]</scope>
    <source>
        <strain evidence="3">ATCC MYA-4606 / CBS 127.97</strain>
    </source>
</reference>
<sequence length="87" mass="9383">MDKQLASDIDHAVEGEDLRDRPLDMRGGSRGRQTVQQTTKDNDNRDPKLMNNTPPIPSGSGKSGLLLLAVEEVFDVSSSSSWAGTAN</sequence>
<evidence type="ECO:0000313" key="2">
    <source>
        <dbReference type="EMBL" id="EGE01493.1"/>
    </source>
</evidence>
<keyword evidence="3" id="KW-1185">Reference proteome</keyword>
<gene>
    <name evidence="2" type="ORF">TEQG_08576</name>
</gene>
<feature type="region of interest" description="Disordered" evidence="1">
    <location>
        <begin position="1"/>
        <end position="63"/>
    </location>
</feature>
<evidence type="ECO:0000313" key="3">
    <source>
        <dbReference type="Proteomes" id="UP000009169"/>
    </source>
</evidence>
<proteinExistence type="predicted"/>
<dbReference type="HOGENOM" id="CLU_2484925_0_0_1"/>
<name>F2PHT1_TRIEC</name>
<dbReference type="AlphaFoldDB" id="F2PHT1"/>
<dbReference type="Proteomes" id="UP000009169">
    <property type="component" value="Unassembled WGS sequence"/>
</dbReference>
<accession>F2PHT1</accession>